<dbReference type="Proteomes" id="UP000515146">
    <property type="component" value="Unplaced"/>
</dbReference>
<feature type="transmembrane region" description="Helical" evidence="1">
    <location>
        <begin position="144"/>
        <end position="165"/>
    </location>
</feature>
<dbReference type="RefSeq" id="XP_027204272.1">
    <property type="nucleotide sequence ID" value="XM_027348471.1"/>
</dbReference>
<keyword evidence="2" id="KW-1185">Reference proteome</keyword>
<evidence type="ECO:0000256" key="1">
    <source>
        <dbReference type="SAM" id="Phobius"/>
    </source>
</evidence>
<accession>A0A6P6YG98</accession>
<keyword evidence="1" id="KW-0472">Membrane</keyword>
<dbReference type="AlphaFoldDB" id="A0A6P6YG98"/>
<keyword evidence="1" id="KW-0812">Transmembrane</keyword>
<gene>
    <name evidence="3" type="primary">LOC113797995</name>
</gene>
<dbReference type="KEGG" id="dpte:113797995"/>
<protein>
    <submittedName>
        <fullName evidence="3">Uncharacterized protein LOC113797995</fullName>
    </submittedName>
</protein>
<organism evidence="2 3">
    <name type="scientific">Dermatophagoides pteronyssinus</name>
    <name type="common">European house dust mite</name>
    <dbReference type="NCBI Taxonomy" id="6956"/>
    <lineage>
        <taxon>Eukaryota</taxon>
        <taxon>Metazoa</taxon>
        <taxon>Ecdysozoa</taxon>
        <taxon>Arthropoda</taxon>
        <taxon>Chelicerata</taxon>
        <taxon>Arachnida</taxon>
        <taxon>Acari</taxon>
        <taxon>Acariformes</taxon>
        <taxon>Sarcoptiformes</taxon>
        <taxon>Astigmata</taxon>
        <taxon>Psoroptidia</taxon>
        <taxon>Analgoidea</taxon>
        <taxon>Pyroglyphidae</taxon>
        <taxon>Dermatophagoidinae</taxon>
        <taxon>Dermatophagoides</taxon>
    </lineage>
</organism>
<proteinExistence type="predicted"/>
<dbReference type="InParanoid" id="A0A6P6YG98"/>
<keyword evidence="1" id="KW-1133">Transmembrane helix</keyword>
<sequence>MDYQLYSKFMIIVIIPFIDNVESIKVHGNKETEWLIIRFPYKSVYGIPNSLNCSESIRNQFYRCEIVSQHEWEINIDHYFYETKDFCCFVWSTLDCEFNAAVECNQEYSKKLKSNTLETFTPICNRVGSTPGSLSCWLTTERKIYIGIAFAVITVAIIICSLILYRINRNVSQLLNTKAKQQPVTNKMIKFKDFEIKVVADKPTIPLVERDRIHKLITDYSRNLGTLGEELKTSFNSLPSTKSLGKTLQSIDQDLSQWQQLFQQYDK</sequence>
<name>A0A6P6YG98_DERPT</name>
<reference evidence="3" key="1">
    <citation type="submission" date="2025-08" db="UniProtKB">
        <authorList>
            <consortium name="RefSeq"/>
        </authorList>
    </citation>
    <scope>IDENTIFICATION</scope>
    <source>
        <strain evidence="3">Airmid</strain>
    </source>
</reference>
<evidence type="ECO:0000313" key="3">
    <source>
        <dbReference type="RefSeq" id="XP_027204272.1"/>
    </source>
</evidence>
<evidence type="ECO:0000313" key="2">
    <source>
        <dbReference type="Proteomes" id="UP000515146"/>
    </source>
</evidence>